<keyword evidence="8 9" id="KW-0472">Membrane</keyword>
<dbReference type="EMBL" id="JAYWTM010000009">
    <property type="protein sequence ID" value="MEC5343341.1"/>
    <property type="molecule type" value="Genomic_DNA"/>
</dbReference>
<evidence type="ECO:0000256" key="7">
    <source>
        <dbReference type="ARBA" id="ARBA00022989"/>
    </source>
</evidence>
<dbReference type="Proteomes" id="UP001309705">
    <property type="component" value="Unassembled WGS sequence"/>
</dbReference>
<organism evidence="10 11">
    <name type="scientific">Brenneria populi</name>
    <dbReference type="NCBI Taxonomy" id="1505588"/>
    <lineage>
        <taxon>Bacteria</taxon>
        <taxon>Pseudomonadati</taxon>
        <taxon>Pseudomonadota</taxon>
        <taxon>Gammaproteobacteria</taxon>
        <taxon>Enterobacterales</taxon>
        <taxon>Pectobacteriaceae</taxon>
        <taxon>Brenneria</taxon>
    </lineage>
</organism>
<comment type="caution">
    <text evidence="10">The sequence shown here is derived from an EMBL/GenBank/DDBJ whole genome shotgun (WGS) entry which is preliminary data.</text>
</comment>
<dbReference type="Gene3D" id="3.30.70.1430">
    <property type="entry name" value="Multidrug efflux transporter AcrB pore domain"/>
    <property type="match status" value="2"/>
</dbReference>
<dbReference type="PANTHER" id="PTHR32063">
    <property type="match status" value="1"/>
</dbReference>
<dbReference type="NCBIfam" id="NF000282">
    <property type="entry name" value="RND_permease_1"/>
    <property type="match status" value="1"/>
</dbReference>
<dbReference type="Pfam" id="PF00873">
    <property type="entry name" value="ACR_tran"/>
    <property type="match status" value="1"/>
</dbReference>
<evidence type="ECO:0000256" key="3">
    <source>
        <dbReference type="ARBA" id="ARBA00022448"/>
    </source>
</evidence>
<dbReference type="InterPro" id="IPR004764">
    <property type="entry name" value="MdtF-like"/>
</dbReference>
<comment type="similarity">
    <text evidence="2 9">Belongs to the resistance-nodulation-cell division (RND) (TC 2.A.6) family.</text>
</comment>
<keyword evidence="3 9" id="KW-0813">Transport</keyword>
<evidence type="ECO:0000256" key="2">
    <source>
        <dbReference type="ARBA" id="ARBA00010942"/>
    </source>
</evidence>
<feature type="transmembrane region" description="Helical" evidence="9">
    <location>
        <begin position="969"/>
        <end position="987"/>
    </location>
</feature>
<feature type="transmembrane region" description="Helical" evidence="9">
    <location>
        <begin position="873"/>
        <end position="890"/>
    </location>
</feature>
<protein>
    <recommendedName>
        <fullName evidence="9">Efflux pump membrane transporter</fullName>
    </recommendedName>
</protein>
<name>A0ABU6JSU8_9GAMM</name>
<sequence length="1037" mass="112354">MANFFIDRPIFAWVLAILLSLCGTLAIVSLPIEQYPDLAPPSVRISANYPGASAQTIENTVTQVIEQSMTGLDNLMYMASNSSNTGQARITLSFEAGTNPNEARQQVQNQLQSALRKLPQAVQQQGVTVSKTGDTNILMIAFVSTDGSMDKQDIADYVASNIQEPLSRINGVGEVEAYGSQYAMRIWLDPLKLANYALITEDVVSAIESQNSQVSVGQVGGTPSVDDQLLNASINAQSLLQTPQQFRDITLRVNQDGSAVRLGDVAEVELGAESYNYLSRYNGQAASGLGVTLASGANELETDKLVRARIDELSHYFPRGLEAKIAFETAPFVKASITDVVKTLFEAILLVFLVMYLFLQNFRATLIPTIAVPVVLLGTFTVLYVGGFSLNTLTMSAMVLAIGLLVDDAIVVVENVERVMSEEGLSAREATRKSMRQVQGALVGIALVLSAVFVPMAFFGGTTGAIYRQFSITIVSSMILSVLVAMILTPALCATLLKPLAKGHHHGRTGFFGWFNRSFNRSASRYEHGVAKILVRSGRWTLLYLGIIGIMAFLFMKLPTSFLPQEDRGVFMTQVQLPPGSTQQQTLKVVQKVEQYYLTQEAENVVSVFSAVGSGPGGNGQNVARLFVRLKEWDERAGSDNSAFAIIERATRAFRHINEARVIANNPPSISGLGNAAGFTLELQDHAGLGHDTLMNARDRLLSMAGDSAALTRVRHNGLDDNAQLRIDIDQRKAQALGVAIDDINGVLQTGWGSTYVNDFIDRGRVKKVYVQAAAKYRMQPDDIGKWYVRNSHGGMVPFTAFAQTSWESGSPRLERYNGYSSLEIVGEAAPGVSTGTAMNIMETLVKQLPEGIGLEWTGMSYQERLAGSQAPALYAISLLVVFLCLAALYESWTVPFSVMLVVPLGVLGALLATWGRGLENDVYFQVGLLTVIGLAAKNAILIVEFANEMNQQGRELVEATLDAARQRLRPILMTSLAFIFGVLPMATSNGAGSASQHAVGTGVIGGMASATILAIFFVPLFFVVVRRRFPLKAKAE</sequence>
<feature type="transmembrane region" description="Helical" evidence="9">
    <location>
        <begin position="340"/>
        <end position="359"/>
    </location>
</feature>
<feature type="transmembrane region" description="Helical" evidence="9">
    <location>
        <begin position="438"/>
        <end position="458"/>
    </location>
</feature>
<comment type="caution">
    <text evidence="9">Lacks conserved residue(s) required for the propagation of feature annotation.</text>
</comment>
<feature type="transmembrane region" description="Helical" evidence="9">
    <location>
        <begin position="923"/>
        <end position="948"/>
    </location>
</feature>
<feature type="transmembrane region" description="Helical" evidence="9">
    <location>
        <begin position="366"/>
        <end position="387"/>
    </location>
</feature>
<dbReference type="PANTHER" id="PTHR32063:SF32">
    <property type="entry name" value="AMINOGLYCOSIDE EFFLUX PUMP-RELATED"/>
    <property type="match status" value="1"/>
</dbReference>
<dbReference type="RefSeq" id="WP_327618312.1">
    <property type="nucleotide sequence ID" value="NZ_JAYWTM010000009.1"/>
</dbReference>
<feature type="transmembrane region" description="Helical" evidence="9">
    <location>
        <begin position="470"/>
        <end position="497"/>
    </location>
</feature>
<dbReference type="Gene3D" id="3.30.2090.10">
    <property type="entry name" value="Multidrug efflux transporter AcrB TolC docking domain, DN and DC subdomains"/>
    <property type="match status" value="2"/>
</dbReference>
<keyword evidence="4" id="KW-1003">Cell membrane</keyword>
<keyword evidence="6 9" id="KW-0812">Transmembrane</keyword>
<evidence type="ECO:0000313" key="10">
    <source>
        <dbReference type="EMBL" id="MEC5343341.1"/>
    </source>
</evidence>
<evidence type="ECO:0000256" key="9">
    <source>
        <dbReference type="RuleBase" id="RU364070"/>
    </source>
</evidence>
<dbReference type="Gene3D" id="1.20.1640.10">
    <property type="entry name" value="Multidrug efflux transporter AcrB transmembrane domain"/>
    <property type="match status" value="2"/>
</dbReference>
<comment type="subcellular location">
    <subcellularLocation>
        <location evidence="1 9">Cell inner membrane</location>
        <topology evidence="1 9">Multi-pass membrane protein</topology>
    </subcellularLocation>
</comment>
<evidence type="ECO:0000313" key="11">
    <source>
        <dbReference type="Proteomes" id="UP001309705"/>
    </source>
</evidence>
<dbReference type="NCBIfam" id="NF007842">
    <property type="entry name" value="PRK10555.1"/>
    <property type="match status" value="1"/>
</dbReference>
<feature type="transmembrane region" description="Helical" evidence="9">
    <location>
        <begin position="897"/>
        <end position="917"/>
    </location>
</feature>
<dbReference type="Gene3D" id="3.30.70.1320">
    <property type="entry name" value="Multidrug efflux transporter AcrB pore domain like"/>
    <property type="match status" value="1"/>
</dbReference>
<dbReference type="SUPFAM" id="SSF82866">
    <property type="entry name" value="Multidrug efflux transporter AcrB transmembrane domain"/>
    <property type="match status" value="2"/>
</dbReference>
<reference evidence="10 11" key="1">
    <citation type="journal article" date="2017" name="Int. J. Syst. Evol. Microbiol.">
        <title>Brenneria populi subsp. brevivirga subsp. nov. isolated from symptomatic bark of Populus x euramericana canker, and description of Brenneria populi subsp. populi subsp. nov.</title>
        <authorList>
            <person name="Zheng M.H."/>
            <person name="Piao C.G."/>
            <person name="Xue H."/>
            <person name="Guo M.W."/>
            <person name="Li Y."/>
        </authorList>
    </citation>
    <scope>NUCLEOTIDE SEQUENCE [LARGE SCALE GENOMIC DNA]</scope>
    <source>
        <strain evidence="10 11">D9-5</strain>
    </source>
</reference>
<evidence type="ECO:0000256" key="8">
    <source>
        <dbReference type="ARBA" id="ARBA00023136"/>
    </source>
</evidence>
<evidence type="ECO:0000256" key="6">
    <source>
        <dbReference type="ARBA" id="ARBA00022692"/>
    </source>
</evidence>
<dbReference type="SUPFAM" id="SSF82693">
    <property type="entry name" value="Multidrug efflux transporter AcrB pore domain, PN1, PN2, PC1 and PC2 subdomains"/>
    <property type="match status" value="3"/>
</dbReference>
<proteinExistence type="inferred from homology"/>
<keyword evidence="11" id="KW-1185">Reference proteome</keyword>
<dbReference type="SUPFAM" id="SSF82714">
    <property type="entry name" value="Multidrug efflux transporter AcrB TolC docking domain, DN and DC subdomains"/>
    <property type="match status" value="2"/>
</dbReference>
<feature type="transmembrane region" description="Helical" evidence="9">
    <location>
        <begin position="542"/>
        <end position="563"/>
    </location>
</feature>
<gene>
    <name evidence="10" type="primary">acrD</name>
    <name evidence="10" type="ORF">VSX58_12130</name>
</gene>
<keyword evidence="7 9" id="KW-1133">Transmembrane helix</keyword>
<dbReference type="InterPro" id="IPR027463">
    <property type="entry name" value="AcrB_DN_DC_subdom"/>
</dbReference>
<evidence type="ECO:0000256" key="4">
    <source>
        <dbReference type="ARBA" id="ARBA00022475"/>
    </source>
</evidence>
<dbReference type="NCBIfam" id="TIGR00915">
    <property type="entry name" value="2A0602"/>
    <property type="match status" value="1"/>
</dbReference>
<keyword evidence="5 9" id="KW-0997">Cell inner membrane</keyword>
<dbReference type="InterPro" id="IPR001036">
    <property type="entry name" value="Acrflvin-R"/>
</dbReference>
<evidence type="ECO:0000256" key="5">
    <source>
        <dbReference type="ARBA" id="ARBA00022519"/>
    </source>
</evidence>
<dbReference type="PRINTS" id="PR00702">
    <property type="entry name" value="ACRIFLAVINRP"/>
</dbReference>
<evidence type="ECO:0000256" key="1">
    <source>
        <dbReference type="ARBA" id="ARBA00004429"/>
    </source>
</evidence>
<feature type="transmembrane region" description="Helical" evidence="9">
    <location>
        <begin position="999"/>
        <end position="1026"/>
    </location>
</feature>
<accession>A0ABU6JSU8</accession>
<dbReference type="Gene3D" id="3.30.70.1440">
    <property type="entry name" value="Multidrug efflux transporter AcrB pore domain"/>
    <property type="match status" value="1"/>
</dbReference>